<accession>A0A0P9CYU0</accession>
<keyword evidence="2" id="KW-1185">Reference proteome</keyword>
<organism evidence="1 2">
    <name type="scientific">Kouleothrix aurantiaca</name>
    <dbReference type="NCBI Taxonomy" id="186479"/>
    <lineage>
        <taxon>Bacteria</taxon>
        <taxon>Bacillati</taxon>
        <taxon>Chloroflexota</taxon>
        <taxon>Chloroflexia</taxon>
        <taxon>Chloroflexales</taxon>
        <taxon>Roseiflexineae</taxon>
        <taxon>Roseiflexaceae</taxon>
        <taxon>Kouleothrix</taxon>
    </lineage>
</organism>
<comment type="caution">
    <text evidence="1">The sequence shown here is derived from an EMBL/GenBank/DDBJ whole genome shotgun (WGS) entry which is preliminary data.</text>
</comment>
<proteinExistence type="predicted"/>
<protein>
    <submittedName>
        <fullName evidence="1">Uncharacterized protein</fullName>
    </submittedName>
</protein>
<dbReference type="EMBL" id="LJCR01000837">
    <property type="protein sequence ID" value="KPV51631.1"/>
    <property type="molecule type" value="Genomic_DNA"/>
</dbReference>
<name>A0A0P9CYU0_9CHLR</name>
<dbReference type="Proteomes" id="UP000050509">
    <property type="component" value="Unassembled WGS sequence"/>
</dbReference>
<feature type="non-terminal residue" evidence="1">
    <location>
        <position position="153"/>
    </location>
</feature>
<sequence length="153" mass="17928">MLYPRSFFALQLAFARRIATRFALPLTDALHRYTTYAVTLKIEASWEAFAEEFMRASDPVELAYRVYAENNADEHIPAPDDREFLGRPLFGCFYYVVRDTTIINPHYLNNDLPGMRPLSHARQAARRDELRRMFTHIRQTHPEARIVSGHSWL</sequence>
<evidence type="ECO:0000313" key="2">
    <source>
        <dbReference type="Proteomes" id="UP000050509"/>
    </source>
</evidence>
<dbReference type="AlphaFoldDB" id="A0A0P9CYU0"/>
<evidence type="ECO:0000313" key="1">
    <source>
        <dbReference type="EMBL" id="KPV51631.1"/>
    </source>
</evidence>
<gene>
    <name evidence="1" type="ORF">SE17_20120</name>
</gene>
<reference evidence="1 2" key="1">
    <citation type="submission" date="2015-09" db="EMBL/GenBank/DDBJ databases">
        <title>Draft genome sequence of Kouleothrix aurantiaca JCM 19913.</title>
        <authorList>
            <person name="Hemp J."/>
        </authorList>
    </citation>
    <scope>NUCLEOTIDE SEQUENCE [LARGE SCALE GENOMIC DNA]</scope>
    <source>
        <strain evidence="1 2">COM-B</strain>
    </source>
</reference>